<gene>
    <name evidence="1" type="ORF">METZ01_LOCUS137808</name>
</gene>
<evidence type="ECO:0008006" key="2">
    <source>
        <dbReference type="Google" id="ProtNLM"/>
    </source>
</evidence>
<sequence length="899" mass="95374">DQAVFVGGTPKLTLETGVGAPFPADAIVDYSSGAGTTELTFTYTVVTGHASTDLDYTGTDALAATTTNGDTIKDLYDNLATLTLSVPGASGSLGHSSAIEIETISVIVTMNNDPVIDGFMNRDNRLDFVITLHGDASKPNSDYATYTANGQAYAAGFFAYHTQSTPNITTGATQLNTVSAANKLLTDTNFDDPSSPSDPIETVEWTGTTGHDWINGATGTEILYGVLLDKFNFDIKVQVYHDNGNLIWLNINDWGAAGSHPYLIFDGRDPEIELEYWDNVYDDDWRTLDNYDFNFSEVSGVRIRVSEALLSTGSYPSNIFFELNSGTDPDAPHTYTLSAGELTATVNWITIDLTDPSSGFGTLVDSVYYNIEYKIYDLAGNIKDNTDTGLDISEFPQSFLQADNYNPITNVKYDLTRPTVTLSYTGNPHRASADFATATPDTITADFGERVHDTPKITIVLADGDNGATDNSMTQVAGANPYRSLWTFPYTVPTVADNGDIDGVTTVTISNALDNAGNENISIPINNTNTFIIDRAAPTVTSITTGQGSNPDYPFYITITFDDNIEVGDSAGIYTSNDTARDPYGSGALIVEDFTLSMTGGTATLTLGNDTIPADIRDENDIVNANAAGDLIVRLGLALDSIPDGTEDITVTPEDSAIFDKAGNVLIPAAINEFLPDATPPIFTTFQVGPPQITLDTIIVQNDASTDGNMTAGGVKYIRTLTPTFIDLVSTDAKSTGVGAIDIQSTVNAVSKNLSPSVLTHEDPLVGGTDVTFQDDLVEGNYLQGSVLVTVTDEAGNVSDTLSPATFRVDVSPPEIISSVISSGNDSVTVTFDTLTYNTSTGTGDLEASDFTASITGGTANTPVIGGITIDAVNVYLDITYTELADGTEVLAITPATNS</sequence>
<dbReference type="AlphaFoldDB" id="A0A381Z724"/>
<organism evidence="1">
    <name type="scientific">marine metagenome</name>
    <dbReference type="NCBI Taxonomy" id="408172"/>
    <lineage>
        <taxon>unclassified sequences</taxon>
        <taxon>metagenomes</taxon>
        <taxon>ecological metagenomes</taxon>
    </lineage>
</organism>
<evidence type="ECO:0000313" key="1">
    <source>
        <dbReference type="EMBL" id="SVA84954.1"/>
    </source>
</evidence>
<feature type="non-terminal residue" evidence="1">
    <location>
        <position position="899"/>
    </location>
</feature>
<reference evidence="1" key="1">
    <citation type="submission" date="2018-05" db="EMBL/GenBank/DDBJ databases">
        <authorList>
            <person name="Lanie J.A."/>
            <person name="Ng W.-L."/>
            <person name="Kazmierczak K.M."/>
            <person name="Andrzejewski T.M."/>
            <person name="Davidsen T.M."/>
            <person name="Wayne K.J."/>
            <person name="Tettelin H."/>
            <person name="Glass J.I."/>
            <person name="Rusch D."/>
            <person name="Podicherti R."/>
            <person name="Tsui H.-C.T."/>
            <person name="Winkler M.E."/>
        </authorList>
    </citation>
    <scope>NUCLEOTIDE SEQUENCE</scope>
</reference>
<name>A0A381Z724_9ZZZZ</name>
<proteinExistence type="predicted"/>
<accession>A0A381Z724</accession>
<feature type="non-terminal residue" evidence="1">
    <location>
        <position position="1"/>
    </location>
</feature>
<protein>
    <recommendedName>
        <fullName evidence="2">Bacterial Ig-like domain-containing protein</fullName>
    </recommendedName>
</protein>
<dbReference type="EMBL" id="UINC01020171">
    <property type="protein sequence ID" value="SVA84954.1"/>
    <property type="molecule type" value="Genomic_DNA"/>
</dbReference>